<feature type="domain" description="M23ase beta-sheet core" evidence="1">
    <location>
        <begin position="49"/>
        <end position="117"/>
    </location>
</feature>
<dbReference type="RefSeq" id="WP_164678560.1">
    <property type="nucleotide sequence ID" value="NZ_CP049057.1"/>
</dbReference>
<evidence type="ECO:0000259" key="1">
    <source>
        <dbReference type="Pfam" id="PF01551"/>
    </source>
</evidence>
<accession>A0A6G6GJF8</accession>
<protein>
    <submittedName>
        <fullName evidence="2">M23 family metallopeptidase</fullName>
    </submittedName>
</protein>
<evidence type="ECO:0000313" key="2">
    <source>
        <dbReference type="EMBL" id="QIE58553.1"/>
    </source>
</evidence>
<dbReference type="KEGG" id="mgel:G5B37_02960"/>
<dbReference type="SUPFAM" id="SSF51261">
    <property type="entry name" value="Duplicated hybrid motif"/>
    <property type="match status" value="1"/>
</dbReference>
<dbReference type="InterPro" id="IPR016047">
    <property type="entry name" value="M23ase_b-sheet_dom"/>
</dbReference>
<feature type="domain" description="M23ase beta-sheet core" evidence="1">
    <location>
        <begin position="135"/>
        <end position="170"/>
    </location>
</feature>
<dbReference type="InterPro" id="IPR011055">
    <property type="entry name" value="Dup_hybrid_motif"/>
</dbReference>
<keyword evidence="3" id="KW-1185">Reference proteome</keyword>
<dbReference type="CDD" id="cd12797">
    <property type="entry name" value="M23_peptidase"/>
    <property type="match status" value="1"/>
</dbReference>
<name>A0A6G6GJF8_9FLAO</name>
<dbReference type="PANTHER" id="PTHR21666">
    <property type="entry name" value="PEPTIDASE-RELATED"/>
    <property type="match status" value="1"/>
</dbReference>
<dbReference type="GO" id="GO:0004222">
    <property type="term" value="F:metalloendopeptidase activity"/>
    <property type="evidence" value="ECO:0007669"/>
    <property type="project" value="TreeGrafter"/>
</dbReference>
<dbReference type="Pfam" id="PF01551">
    <property type="entry name" value="Peptidase_M23"/>
    <property type="match status" value="2"/>
</dbReference>
<proteinExistence type="predicted"/>
<dbReference type="AlphaFoldDB" id="A0A6G6GJF8"/>
<reference evidence="2 3" key="1">
    <citation type="submission" date="2020-02" db="EMBL/GenBank/DDBJ databases">
        <title>Complete genome sequence of Flavobacteriaceae bacterium.</title>
        <authorList>
            <person name="Kim S.-J."/>
            <person name="Kim Y.-S."/>
            <person name="Kim K.-H."/>
        </authorList>
    </citation>
    <scope>NUCLEOTIDE SEQUENCE [LARGE SCALE GENOMIC DNA]</scope>
    <source>
        <strain evidence="2 3">RR4-40</strain>
    </source>
</reference>
<dbReference type="EMBL" id="CP049057">
    <property type="protein sequence ID" value="QIE58553.1"/>
    <property type="molecule type" value="Genomic_DNA"/>
</dbReference>
<sequence length="562" mass="63620">MKYIIFLFAILISSITLAQKELPKDYFSDPLDIPIILSGSFGELRSNHFHSGLDIKTQQKEGFPVFAPADGYVKRIKVAHYGYGKALYLQHPNGYTTVYAHLQRYAGNIQKYVKEKQYAKESYEFEDFPKNTYLPVKKGEIIGYTGNSGSSGGPHLHFEIRDPGSRPMNPMLFGVEIPDTKIPLVNSVFAYPTGEGAHVDNNGNRKKLRLIKQKDGSYKAEKISACGKIGFGVSTYDQQNGASNKNGVYKIKTSFNGTEKFEVLFEKFSFAETRYLNRFIDYNYFKTNKSRVQKLFRESNNPLSIITQEDNNGYITVEDGFTSDYTIDITDYKGNNIRIVVPIEGKYEASPEPAKVDETEHFVYANQGTSITKGKFSIYIPSESLYENTYLAIEASGDTIQFHEDVVPIHKNITLSVDASNYKEEDLSNLFIGRLNYKGDPYYNTTSRKGTKLTTRTRTFGTYALVSDNTPPKVSPVNFTDGKWISKNKTLKIRIDDDLSGIANYRATVNGTYILTEYNYKTDVLTYDFDDGIVKDTENNLKLIVVDNVGNSTTFEATFFRK</sequence>
<dbReference type="PANTHER" id="PTHR21666:SF270">
    <property type="entry name" value="MUREIN HYDROLASE ACTIVATOR ENVC"/>
    <property type="match status" value="1"/>
</dbReference>
<gene>
    <name evidence="2" type="ORF">G5B37_02960</name>
</gene>
<organism evidence="2 3">
    <name type="scientific">Rasiella rasia</name>
    <dbReference type="NCBI Taxonomy" id="2744027"/>
    <lineage>
        <taxon>Bacteria</taxon>
        <taxon>Pseudomonadati</taxon>
        <taxon>Bacteroidota</taxon>
        <taxon>Flavobacteriia</taxon>
        <taxon>Flavobacteriales</taxon>
        <taxon>Flavobacteriaceae</taxon>
        <taxon>Rasiella</taxon>
    </lineage>
</organism>
<dbReference type="Proteomes" id="UP000505306">
    <property type="component" value="Chromosome"/>
</dbReference>
<dbReference type="Gene3D" id="2.70.70.10">
    <property type="entry name" value="Glucose Permease (Domain IIA)"/>
    <property type="match status" value="1"/>
</dbReference>
<dbReference type="InterPro" id="IPR050570">
    <property type="entry name" value="Cell_wall_metabolism_enzyme"/>
</dbReference>
<evidence type="ECO:0000313" key="3">
    <source>
        <dbReference type="Proteomes" id="UP000505306"/>
    </source>
</evidence>